<evidence type="ECO:0000313" key="6">
    <source>
        <dbReference type="Proteomes" id="UP000189703"/>
    </source>
</evidence>
<dbReference type="GO" id="GO:0020037">
    <property type="term" value="F:heme binding"/>
    <property type="evidence" value="ECO:0000318"/>
    <property type="project" value="GO_Central"/>
</dbReference>
<evidence type="ECO:0000256" key="2">
    <source>
        <dbReference type="ARBA" id="ARBA00022723"/>
    </source>
</evidence>
<evidence type="ECO:0000256" key="4">
    <source>
        <dbReference type="ARBA" id="ARBA00038168"/>
    </source>
</evidence>
<dbReference type="KEGG" id="nnu:104592586"/>
<keyword evidence="6" id="KW-1185">Reference proteome</keyword>
<protein>
    <submittedName>
        <fullName evidence="7">Nitrate reductase [NADH]-like</fullName>
    </submittedName>
</protein>
<dbReference type="SMART" id="SM01117">
    <property type="entry name" value="Cyt-b5"/>
    <property type="match status" value="1"/>
</dbReference>
<dbReference type="Pfam" id="PF00173">
    <property type="entry name" value="Cyt-b5"/>
    <property type="match status" value="1"/>
</dbReference>
<dbReference type="Proteomes" id="UP000189703">
    <property type="component" value="Unplaced"/>
</dbReference>
<evidence type="ECO:0000256" key="3">
    <source>
        <dbReference type="ARBA" id="ARBA00023004"/>
    </source>
</evidence>
<organism evidence="6 7">
    <name type="scientific">Nelumbo nucifera</name>
    <name type="common">Sacred lotus</name>
    <dbReference type="NCBI Taxonomy" id="4432"/>
    <lineage>
        <taxon>Eukaryota</taxon>
        <taxon>Viridiplantae</taxon>
        <taxon>Streptophyta</taxon>
        <taxon>Embryophyta</taxon>
        <taxon>Tracheophyta</taxon>
        <taxon>Spermatophyta</taxon>
        <taxon>Magnoliopsida</taxon>
        <taxon>Proteales</taxon>
        <taxon>Nelumbonaceae</taxon>
        <taxon>Nelumbo</taxon>
    </lineage>
</organism>
<dbReference type="SUPFAM" id="SSF55856">
    <property type="entry name" value="Cytochrome b5-like heme/steroid binding domain"/>
    <property type="match status" value="1"/>
</dbReference>
<dbReference type="STRING" id="4432.A0A1U7ZNY8"/>
<sequence>MEEIARSKHRAVMRPYSKLAALVKSRLELDDIGSILFRASGSLFFDQVSDYFSAALSDFQPNPLFGAVTGKLVHDFAGKAKVVKPILNNKESKFYTRAEVSSHNKKTDCWIIIKTKVYDVTPYVEEHPRGDAILAHAGDDSTEGFYGPQHATWVFDMVDEFYIGDLEN</sequence>
<dbReference type="GO" id="GO:0046872">
    <property type="term" value="F:metal ion binding"/>
    <property type="evidence" value="ECO:0007669"/>
    <property type="project" value="UniProtKB-KW"/>
</dbReference>
<dbReference type="PANTHER" id="PTHR19359:SF95">
    <property type="entry name" value="CYTOCHROME B5 TYPE B"/>
    <property type="match status" value="1"/>
</dbReference>
<reference evidence="7" key="1">
    <citation type="submission" date="2025-08" db="UniProtKB">
        <authorList>
            <consortium name="RefSeq"/>
        </authorList>
    </citation>
    <scope>IDENTIFICATION</scope>
</reference>
<evidence type="ECO:0000313" key="7">
    <source>
        <dbReference type="RefSeq" id="XP_010250336.1"/>
    </source>
</evidence>
<keyword evidence="1" id="KW-0349">Heme</keyword>
<dbReference type="eggNOG" id="KOG0537">
    <property type="taxonomic scope" value="Eukaryota"/>
</dbReference>
<dbReference type="AlphaFoldDB" id="A0A1U7ZNY8"/>
<dbReference type="InterPro" id="IPR001199">
    <property type="entry name" value="Cyt_B5-like_heme/steroid-bd"/>
</dbReference>
<gene>
    <name evidence="7" type="primary">LOC104592586</name>
</gene>
<dbReference type="InterPro" id="IPR050668">
    <property type="entry name" value="Cytochrome_b5"/>
</dbReference>
<evidence type="ECO:0000256" key="1">
    <source>
        <dbReference type="ARBA" id="ARBA00022617"/>
    </source>
</evidence>
<comment type="similarity">
    <text evidence="4">Belongs to the cytochrome b5 family.</text>
</comment>
<evidence type="ECO:0000259" key="5">
    <source>
        <dbReference type="PROSITE" id="PS50255"/>
    </source>
</evidence>
<dbReference type="PROSITE" id="PS50255">
    <property type="entry name" value="CYTOCHROME_B5_2"/>
    <property type="match status" value="1"/>
</dbReference>
<name>A0A1U7ZNY8_NELNU</name>
<accession>A0A1U7ZNY8</accession>
<dbReference type="PANTHER" id="PTHR19359">
    <property type="entry name" value="CYTOCHROME B5"/>
    <property type="match status" value="1"/>
</dbReference>
<feature type="domain" description="Cytochrome b5 heme-binding" evidence="5">
    <location>
        <begin position="92"/>
        <end position="167"/>
    </location>
</feature>
<proteinExistence type="inferred from homology"/>
<dbReference type="InterPro" id="IPR036400">
    <property type="entry name" value="Cyt_B5-like_heme/steroid_sf"/>
</dbReference>
<keyword evidence="3" id="KW-0408">Iron</keyword>
<dbReference type="Gene3D" id="3.10.120.10">
    <property type="entry name" value="Cytochrome b5-like heme/steroid binding domain"/>
    <property type="match status" value="1"/>
</dbReference>
<dbReference type="InParanoid" id="A0A1U7ZNY8"/>
<dbReference type="GO" id="GO:0016020">
    <property type="term" value="C:membrane"/>
    <property type="evidence" value="ECO:0000318"/>
    <property type="project" value="GO_Central"/>
</dbReference>
<dbReference type="RefSeq" id="XP_010250336.1">
    <property type="nucleotide sequence ID" value="XM_010252034.2"/>
</dbReference>
<dbReference type="FunCoup" id="A0A1U7ZNY8">
    <property type="interactions" value="465"/>
</dbReference>
<dbReference type="GeneID" id="104592586"/>
<dbReference type="OrthoDB" id="260519at2759"/>
<keyword evidence="2" id="KW-0479">Metal-binding</keyword>